<evidence type="ECO:0000256" key="4">
    <source>
        <dbReference type="ARBA" id="ARBA00022801"/>
    </source>
</evidence>
<gene>
    <name evidence="6" type="ORF">Ga0074812_11615</name>
</gene>
<organism evidence="6 7">
    <name type="scientific">Parafrankia irregularis</name>
    <dbReference type="NCBI Taxonomy" id="795642"/>
    <lineage>
        <taxon>Bacteria</taxon>
        <taxon>Bacillati</taxon>
        <taxon>Actinomycetota</taxon>
        <taxon>Actinomycetes</taxon>
        <taxon>Frankiales</taxon>
        <taxon>Frankiaceae</taxon>
        <taxon>Parafrankia</taxon>
    </lineage>
</organism>
<dbReference type="GO" id="GO:0008047">
    <property type="term" value="F:enzyme activator activity"/>
    <property type="evidence" value="ECO:0007669"/>
    <property type="project" value="InterPro"/>
</dbReference>
<dbReference type="PANTHER" id="PTHR30302">
    <property type="entry name" value="HYDROGENASE 1 MATURATION PROTEASE"/>
    <property type="match status" value="1"/>
</dbReference>
<dbReference type="PANTHER" id="PTHR30302:SF1">
    <property type="entry name" value="HYDROGENASE 2 MATURATION PROTEASE"/>
    <property type="match status" value="1"/>
</dbReference>
<keyword evidence="4" id="KW-0378">Hydrolase</keyword>
<proteinExistence type="inferred from homology"/>
<evidence type="ECO:0000256" key="1">
    <source>
        <dbReference type="ARBA" id="ARBA00006814"/>
    </source>
</evidence>
<sequence length="177" mass="18009">MNPPTLVAGVGNVLLADDGFGVEVVRRLLDVGPPPGVTVADYGISGMQLALDLCSGYGAVVLVDALGRGHPPGTVSLLDLGGAREPVGFDAHGMRPDAVLDLVATLGGHLDRALLVGCEPAIVHPQIGLSAQVAAAVEPAARLVRSVVEDVAASEEAPETPAHSYSHSNSNSNSRRS</sequence>
<accession>A0A0S4QR77</accession>
<dbReference type="EMBL" id="FAOZ01000016">
    <property type="protein sequence ID" value="CUU57987.1"/>
    <property type="molecule type" value="Genomic_DNA"/>
</dbReference>
<keyword evidence="2 6" id="KW-0645">Protease</keyword>
<evidence type="ECO:0000256" key="3">
    <source>
        <dbReference type="ARBA" id="ARBA00022750"/>
    </source>
</evidence>
<comment type="similarity">
    <text evidence="1">Belongs to the peptidase A31 family.</text>
</comment>
<dbReference type="Pfam" id="PF01750">
    <property type="entry name" value="HycI"/>
    <property type="match status" value="1"/>
</dbReference>
<keyword evidence="7" id="KW-1185">Reference proteome</keyword>
<dbReference type="GO" id="GO:0004190">
    <property type="term" value="F:aspartic-type endopeptidase activity"/>
    <property type="evidence" value="ECO:0007669"/>
    <property type="project" value="UniProtKB-KW"/>
</dbReference>
<dbReference type="GO" id="GO:0016485">
    <property type="term" value="P:protein processing"/>
    <property type="evidence" value="ECO:0007669"/>
    <property type="project" value="TreeGrafter"/>
</dbReference>
<dbReference type="Proteomes" id="UP000198802">
    <property type="component" value="Unassembled WGS sequence"/>
</dbReference>
<protein>
    <submittedName>
        <fullName evidence="6">Hydrogenase maturation protease</fullName>
    </submittedName>
</protein>
<feature type="compositionally biased region" description="Low complexity" evidence="5">
    <location>
        <begin position="163"/>
        <end position="177"/>
    </location>
</feature>
<evidence type="ECO:0000256" key="2">
    <source>
        <dbReference type="ARBA" id="ARBA00022670"/>
    </source>
</evidence>
<dbReference type="InterPro" id="IPR000671">
    <property type="entry name" value="Peptidase_A31"/>
</dbReference>
<dbReference type="PRINTS" id="PR00446">
    <property type="entry name" value="HYDRGNUPTAKE"/>
</dbReference>
<dbReference type="NCBIfam" id="TIGR00072">
    <property type="entry name" value="hydrog_prot"/>
    <property type="match status" value="1"/>
</dbReference>
<reference evidence="7" key="1">
    <citation type="submission" date="2015-11" db="EMBL/GenBank/DDBJ databases">
        <authorList>
            <person name="Varghese N."/>
        </authorList>
    </citation>
    <scope>NUCLEOTIDE SEQUENCE [LARGE SCALE GENOMIC DNA]</scope>
    <source>
        <strain evidence="7">DSM 45899</strain>
    </source>
</reference>
<dbReference type="AlphaFoldDB" id="A0A0S4QR77"/>
<name>A0A0S4QR77_9ACTN</name>
<feature type="region of interest" description="Disordered" evidence="5">
    <location>
        <begin position="153"/>
        <end position="177"/>
    </location>
</feature>
<dbReference type="Gene3D" id="3.40.50.1450">
    <property type="entry name" value="HybD-like"/>
    <property type="match status" value="1"/>
</dbReference>
<dbReference type="InterPro" id="IPR023430">
    <property type="entry name" value="Pept_HybD-like_dom_sf"/>
</dbReference>
<evidence type="ECO:0000313" key="7">
    <source>
        <dbReference type="Proteomes" id="UP000198802"/>
    </source>
</evidence>
<dbReference type="SUPFAM" id="SSF53163">
    <property type="entry name" value="HybD-like"/>
    <property type="match status" value="1"/>
</dbReference>
<keyword evidence="3" id="KW-0064">Aspartyl protease</keyword>
<dbReference type="RefSeq" id="WP_091280348.1">
    <property type="nucleotide sequence ID" value="NZ_FAOZ01000016.1"/>
</dbReference>
<evidence type="ECO:0000256" key="5">
    <source>
        <dbReference type="SAM" id="MobiDB-lite"/>
    </source>
</evidence>
<evidence type="ECO:0000313" key="6">
    <source>
        <dbReference type="EMBL" id="CUU57987.1"/>
    </source>
</evidence>